<gene>
    <name evidence="2" type="ORF">Cgig2_012041</name>
</gene>
<accession>A0A9Q1KSA7</accession>
<keyword evidence="3" id="KW-1185">Reference proteome</keyword>
<evidence type="ECO:0000313" key="2">
    <source>
        <dbReference type="EMBL" id="KAJ8447906.1"/>
    </source>
</evidence>
<feature type="region of interest" description="Disordered" evidence="1">
    <location>
        <begin position="16"/>
        <end position="57"/>
    </location>
</feature>
<dbReference type="Proteomes" id="UP001153076">
    <property type="component" value="Unassembled WGS sequence"/>
</dbReference>
<feature type="compositionally biased region" description="Polar residues" evidence="1">
    <location>
        <begin position="216"/>
        <end position="228"/>
    </location>
</feature>
<evidence type="ECO:0000313" key="3">
    <source>
        <dbReference type="Proteomes" id="UP001153076"/>
    </source>
</evidence>
<feature type="compositionally biased region" description="Basic residues" evidence="1">
    <location>
        <begin position="16"/>
        <end position="32"/>
    </location>
</feature>
<feature type="region of interest" description="Disordered" evidence="1">
    <location>
        <begin position="212"/>
        <end position="280"/>
    </location>
</feature>
<protein>
    <submittedName>
        <fullName evidence="2">Uncharacterized protein</fullName>
    </submittedName>
</protein>
<dbReference type="AlphaFoldDB" id="A0A9Q1KSA7"/>
<feature type="compositionally biased region" description="Polar residues" evidence="1">
    <location>
        <begin position="33"/>
        <end position="43"/>
    </location>
</feature>
<organism evidence="2 3">
    <name type="scientific">Carnegiea gigantea</name>
    <dbReference type="NCBI Taxonomy" id="171969"/>
    <lineage>
        <taxon>Eukaryota</taxon>
        <taxon>Viridiplantae</taxon>
        <taxon>Streptophyta</taxon>
        <taxon>Embryophyta</taxon>
        <taxon>Tracheophyta</taxon>
        <taxon>Spermatophyta</taxon>
        <taxon>Magnoliopsida</taxon>
        <taxon>eudicotyledons</taxon>
        <taxon>Gunneridae</taxon>
        <taxon>Pentapetalae</taxon>
        <taxon>Caryophyllales</taxon>
        <taxon>Cactineae</taxon>
        <taxon>Cactaceae</taxon>
        <taxon>Cactoideae</taxon>
        <taxon>Echinocereeae</taxon>
        <taxon>Carnegiea</taxon>
    </lineage>
</organism>
<feature type="compositionally biased region" description="Polar residues" evidence="1">
    <location>
        <begin position="264"/>
        <end position="280"/>
    </location>
</feature>
<name>A0A9Q1KSA7_9CARY</name>
<proteinExistence type="predicted"/>
<reference evidence="2" key="1">
    <citation type="submission" date="2022-04" db="EMBL/GenBank/DDBJ databases">
        <title>Carnegiea gigantea Genome sequencing and assembly v2.</title>
        <authorList>
            <person name="Copetti D."/>
            <person name="Sanderson M.J."/>
            <person name="Burquez A."/>
            <person name="Wojciechowski M.F."/>
        </authorList>
    </citation>
    <scope>NUCLEOTIDE SEQUENCE</scope>
    <source>
        <strain evidence="2">SGP5-SGP5p</strain>
        <tissue evidence="2">Aerial part</tissue>
    </source>
</reference>
<feature type="compositionally biased region" description="Low complexity" evidence="1">
    <location>
        <begin position="252"/>
        <end position="263"/>
    </location>
</feature>
<evidence type="ECO:0000256" key="1">
    <source>
        <dbReference type="SAM" id="MobiDB-lite"/>
    </source>
</evidence>
<comment type="caution">
    <text evidence="2">The sequence shown here is derived from an EMBL/GenBank/DDBJ whole genome shotgun (WGS) entry which is preliminary data.</text>
</comment>
<dbReference type="EMBL" id="JAKOGI010000034">
    <property type="protein sequence ID" value="KAJ8447906.1"/>
    <property type="molecule type" value="Genomic_DNA"/>
</dbReference>
<sequence>MQSSLYLYPDRAVGKGKRKYGNVYTSRKRSNKHSGVSASQLAGTDSDVGGAPPGKPDVWQLEDEGFPMEQLQVDYVDALEESVDGSIHIGMVAEEGVPEDATATIIRGDITVDDVQNSIDQGGNRGRKSAGDVVVDAGVVTTDDKFDEGVAKDGTEVPTQSEKVSVFVVNSYARVKCCVSHGGAGHNGLQPWGATYEATMVAGVDAVRCDTHGMQADNSTGPSSQTSAVVEETVAKGRDGSENPSPIAIVVTTSDDNSTPTSSEATHGRQSPRTTPPTCR</sequence>